<dbReference type="RefSeq" id="WP_131899588.1">
    <property type="nucleotide sequence ID" value="NZ_SMKU01000216.1"/>
</dbReference>
<reference evidence="1 2" key="1">
    <citation type="submission" date="2019-03" db="EMBL/GenBank/DDBJ databases">
        <title>Draft genome sequences of novel Actinobacteria.</title>
        <authorList>
            <person name="Sahin N."/>
            <person name="Ay H."/>
            <person name="Saygin H."/>
        </authorList>
    </citation>
    <scope>NUCLEOTIDE SEQUENCE [LARGE SCALE GENOMIC DNA]</scope>
    <source>
        <strain evidence="1 2">H3C3</strain>
    </source>
</reference>
<dbReference type="EMBL" id="SMKU01000216">
    <property type="protein sequence ID" value="TDD76170.1"/>
    <property type="molecule type" value="Genomic_DNA"/>
</dbReference>
<dbReference type="AlphaFoldDB" id="A0A4R5AVN3"/>
<organism evidence="1 2">
    <name type="scientific">Actinomadura rubrisoli</name>
    <dbReference type="NCBI Taxonomy" id="2530368"/>
    <lineage>
        <taxon>Bacteria</taxon>
        <taxon>Bacillati</taxon>
        <taxon>Actinomycetota</taxon>
        <taxon>Actinomycetes</taxon>
        <taxon>Streptosporangiales</taxon>
        <taxon>Thermomonosporaceae</taxon>
        <taxon>Actinomadura</taxon>
    </lineage>
</organism>
<evidence type="ECO:0000313" key="1">
    <source>
        <dbReference type="EMBL" id="TDD76170.1"/>
    </source>
</evidence>
<dbReference type="Proteomes" id="UP000294513">
    <property type="component" value="Unassembled WGS sequence"/>
</dbReference>
<gene>
    <name evidence="1" type="ORF">E1298_31115</name>
</gene>
<name>A0A4R5AVN3_9ACTN</name>
<proteinExistence type="predicted"/>
<comment type="caution">
    <text evidence="1">The sequence shown here is derived from an EMBL/GenBank/DDBJ whole genome shotgun (WGS) entry which is preliminary data.</text>
</comment>
<protein>
    <submittedName>
        <fullName evidence="1">Uncharacterized protein</fullName>
    </submittedName>
</protein>
<feature type="non-terminal residue" evidence="1">
    <location>
        <position position="575"/>
    </location>
</feature>
<accession>A0A4R5AVN3</accession>
<sequence>MAFSGRSSLLSLIEQLIEVNGGHQVTAGTVRPILVLEGVGGAGRSEVLDHTWRKWGGRTPTARIDPLAVEGDPHSMREVLAAVMLGLTTEVPDFAVSFPRVVLANIAMEGPIEGADAAARRRAMVERINGYRDRGAVQRLITGLFTLGATYIPVPGVQDLVPVAAEELTQRLKWSRLRAKLVWDEPLEWFGHQDQDFRHKPVDALITLSVQARQERVTVRQDVDHLLLAGLLADLRESLDRTLNRHSNAVVLLDNGDAPSAREFVRSLVGVRNELRHKGIPDDPLVVITTSGGRSGHAAAEASRHDPGWSESELERLGSEEICGRRPAAVRVGLDGLAVEDVQQLARSKRWPGSLGSSDIAKRIHRLTGGHAEATGLLLNRLEDQPAQVDDLDQVLRSQVGDREGTLERYLLERVAAELTPRGHIDERLRDDLITIAAARDQKEARVLAPLLGDRVNAELVLFTSTTLWSARSVRGEAAMMPFVRFLLLRALADRPVDRLTGWPKIFRMLEERLSDDDLGGRLHHQLALGYVDDVVTVLIELLPVLPTKKWLAMLDEAVSTPNLAPPDIPPQPRT</sequence>
<evidence type="ECO:0000313" key="2">
    <source>
        <dbReference type="Proteomes" id="UP000294513"/>
    </source>
</evidence>
<dbReference type="OrthoDB" id="3512096at2"/>
<keyword evidence="2" id="KW-1185">Reference proteome</keyword>